<evidence type="ECO:0000256" key="7">
    <source>
        <dbReference type="ARBA" id="ARBA00023163"/>
    </source>
</evidence>
<dbReference type="SUPFAM" id="SSF47384">
    <property type="entry name" value="Homodimeric domain of signal transducing histidine kinase"/>
    <property type="match status" value="1"/>
</dbReference>
<dbReference type="AlphaFoldDB" id="A0A081BQU7"/>
<dbReference type="InterPro" id="IPR011006">
    <property type="entry name" value="CheY-like_superfamily"/>
</dbReference>
<dbReference type="GO" id="GO:0003677">
    <property type="term" value="F:DNA binding"/>
    <property type="evidence" value="ECO:0007669"/>
    <property type="project" value="UniProtKB-KW"/>
</dbReference>
<dbReference type="InterPro" id="IPR036890">
    <property type="entry name" value="HATPase_C_sf"/>
</dbReference>
<evidence type="ECO:0000256" key="3">
    <source>
        <dbReference type="ARBA" id="ARBA00022553"/>
    </source>
</evidence>
<keyword evidence="6" id="KW-0238">DNA-binding</keyword>
<dbReference type="SUPFAM" id="SSF52172">
    <property type="entry name" value="CheY-like"/>
    <property type="match status" value="1"/>
</dbReference>
<dbReference type="InterPro" id="IPR005467">
    <property type="entry name" value="His_kinase_dom"/>
</dbReference>
<name>A0A081BQU7_9BACT</name>
<accession>A0A081BQU7</accession>
<evidence type="ECO:0000256" key="6">
    <source>
        <dbReference type="ARBA" id="ARBA00023125"/>
    </source>
</evidence>
<dbReference type="InterPro" id="IPR036097">
    <property type="entry name" value="HisK_dim/P_sf"/>
</dbReference>
<dbReference type="SMART" id="SM00387">
    <property type="entry name" value="HATPase_c"/>
    <property type="match status" value="1"/>
</dbReference>
<dbReference type="STRING" id="1499966.U14_05052"/>
<dbReference type="Gene3D" id="3.40.50.2300">
    <property type="match status" value="1"/>
</dbReference>
<dbReference type="InterPro" id="IPR004358">
    <property type="entry name" value="Sig_transdc_His_kin-like_C"/>
</dbReference>
<dbReference type="FunFam" id="3.40.50.2300:FF:000001">
    <property type="entry name" value="DNA-binding response regulator PhoB"/>
    <property type="match status" value="1"/>
</dbReference>
<dbReference type="SMART" id="SM00388">
    <property type="entry name" value="HisKA"/>
    <property type="match status" value="1"/>
</dbReference>
<feature type="domain" description="Response regulatory" evidence="10">
    <location>
        <begin position="6"/>
        <end position="122"/>
    </location>
</feature>
<reference evidence="11" key="1">
    <citation type="journal article" date="2015" name="PeerJ">
        <title>First genomic representation of candidate bacterial phylum KSB3 points to enhanced environmental sensing as a trigger of wastewater bulking.</title>
        <authorList>
            <person name="Sekiguchi Y."/>
            <person name="Ohashi A."/>
            <person name="Parks D.H."/>
            <person name="Yamauchi T."/>
            <person name="Tyson G.W."/>
            <person name="Hugenholtz P."/>
        </authorList>
    </citation>
    <scope>NUCLEOTIDE SEQUENCE [LARGE SCALE GENOMIC DNA]</scope>
</reference>
<feature type="domain" description="Histidine kinase" evidence="9">
    <location>
        <begin position="165"/>
        <end position="382"/>
    </location>
</feature>
<dbReference type="PRINTS" id="PR00344">
    <property type="entry name" value="BCTRLSENSOR"/>
</dbReference>
<evidence type="ECO:0000313" key="11">
    <source>
        <dbReference type="EMBL" id="GAK53778.1"/>
    </source>
</evidence>
<evidence type="ECO:0000256" key="4">
    <source>
        <dbReference type="ARBA" id="ARBA00023012"/>
    </source>
</evidence>
<evidence type="ECO:0000256" key="5">
    <source>
        <dbReference type="ARBA" id="ARBA00023015"/>
    </source>
</evidence>
<dbReference type="SUPFAM" id="SSF55874">
    <property type="entry name" value="ATPase domain of HSP90 chaperone/DNA topoisomerase II/histidine kinase"/>
    <property type="match status" value="1"/>
</dbReference>
<proteinExistence type="predicted"/>
<dbReference type="InterPro" id="IPR003661">
    <property type="entry name" value="HisK_dim/P_dom"/>
</dbReference>
<dbReference type="PROSITE" id="PS50109">
    <property type="entry name" value="HIS_KIN"/>
    <property type="match status" value="1"/>
</dbReference>
<dbReference type="Proteomes" id="UP000030700">
    <property type="component" value="Unassembled WGS sequence"/>
</dbReference>
<evidence type="ECO:0000259" key="10">
    <source>
        <dbReference type="PROSITE" id="PS50110"/>
    </source>
</evidence>
<evidence type="ECO:0000256" key="2">
    <source>
        <dbReference type="ARBA" id="ARBA00012438"/>
    </source>
</evidence>
<keyword evidence="5" id="KW-0805">Transcription regulation</keyword>
<dbReference type="GO" id="GO:0000155">
    <property type="term" value="F:phosphorelay sensor kinase activity"/>
    <property type="evidence" value="ECO:0007669"/>
    <property type="project" value="InterPro"/>
</dbReference>
<dbReference type="Pfam" id="PF00072">
    <property type="entry name" value="Response_reg"/>
    <property type="match status" value="1"/>
</dbReference>
<evidence type="ECO:0000256" key="1">
    <source>
        <dbReference type="ARBA" id="ARBA00000085"/>
    </source>
</evidence>
<evidence type="ECO:0000259" key="9">
    <source>
        <dbReference type="PROSITE" id="PS50109"/>
    </source>
</evidence>
<dbReference type="PANTHER" id="PTHR43547:SF2">
    <property type="entry name" value="HYBRID SIGNAL TRANSDUCTION HISTIDINE KINASE C"/>
    <property type="match status" value="1"/>
</dbReference>
<keyword evidence="12" id="KW-1185">Reference proteome</keyword>
<dbReference type="SMART" id="SM00448">
    <property type="entry name" value="REC"/>
    <property type="match status" value="1"/>
</dbReference>
<gene>
    <name evidence="11" type="ORF">U14_05052</name>
</gene>
<evidence type="ECO:0000313" key="12">
    <source>
        <dbReference type="Proteomes" id="UP000030700"/>
    </source>
</evidence>
<feature type="modified residue" description="4-aspartylphosphate" evidence="8">
    <location>
        <position position="55"/>
    </location>
</feature>
<keyword evidence="11" id="KW-0808">Transferase</keyword>
<protein>
    <recommendedName>
        <fullName evidence="2">histidine kinase</fullName>
        <ecNumber evidence="2">2.7.13.3</ecNumber>
    </recommendedName>
</protein>
<dbReference type="InterPro" id="IPR001789">
    <property type="entry name" value="Sig_transdc_resp-reg_receiver"/>
</dbReference>
<dbReference type="PROSITE" id="PS50110">
    <property type="entry name" value="RESPONSE_REGULATORY"/>
    <property type="match status" value="1"/>
</dbReference>
<evidence type="ECO:0000256" key="8">
    <source>
        <dbReference type="PROSITE-ProRule" id="PRU00169"/>
    </source>
</evidence>
<keyword evidence="7" id="KW-0804">Transcription</keyword>
<dbReference type="InterPro" id="IPR003594">
    <property type="entry name" value="HATPase_dom"/>
</dbReference>
<dbReference type="Pfam" id="PF02518">
    <property type="entry name" value="HATPase_c"/>
    <property type="match status" value="1"/>
</dbReference>
<keyword evidence="3 8" id="KW-0597">Phosphoprotein</keyword>
<dbReference type="EC" id="2.7.13.3" evidence="2"/>
<keyword evidence="11" id="KW-0418">Kinase</keyword>
<keyword evidence="4" id="KW-0902">Two-component regulatory system</keyword>
<dbReference type="CDD" id="cd19920">
    <property type="entry name" value="REC_PA4781-like"/>
    <property type="match status" value="1"/>
</dbReference>
<sequence length="384" mass="43150">MEETPVILIIDDNPTNLNVLFEYLEESGFEVSVAQNGRSALEQVAQIHPDLILLDIMMPDVDGFEICRTLKKRPETNEIPVIFMTALTDAADKIKGFLAGGSDYITKPLQYEEVLARITAHLKLRKLEKQKDALQRYIDEQKRHLAEQGRQLEALDACKQTFFGYISSDLQPPLNSLLGFVRMLLENLERYSKEQIKSDLLRVQAAAERLQSQHENLILWARLQRGTLDFAAGLINVEELVVYNLIFFSPLARQKQITLQSNVQTVILAHADYEMVNAIIRNLLSNALKFTDTGGKVSISAVEHDDIVELFVADSGIGMSAEQVHLLLHHQAVCPEGDDEKKRIGLGLMLCKSLIERCGGTLRIETQLGKGTTFAFSLPKHPPF</sequence>
<dbReference type="HOGENOM" id="CLU_000445_114_72_0"/>
<comment type="catalytic activity">
    <reaction evidence="1">
        <text>ATP + protein L-histidine = ADP + protein N-phospho-L-histidine.</text>
        <dbReference type="EC" id="2.7.13.3"/>
    </reaction>
</comment>
<dbReference type="Gene3D" id="3.30.565.10">
    <property type="entry name" value="Histidine kinase-like ATPase, C-terminal domain"/>
    <property type="match status" value="1"/>
</dbReference>
<dbReference type="EMBL" id="DF820460">
    <property type="protein sequence ID" value="GAK53778.1"/>
    <property type="molecule type" value="Genomic_DNA"/>
</dbReference>
<dbReference type="Gene3D" id="1.10.287.130">
    <property type="match status" value="1"/>
</dbReference>
<dbReference type="PANTHER" id="PTHR43547">
    <property type="entry name" value="TWO-COMPONENT HISTIDINE KINASE"/>
    <property type="match status" value="1"/>
</dbReference>
<organism evidence="11">
    <name type="scientific">Candidatus Moduliflexus flocculans</name>
    <dbReference type="NCBI Taxonomy" id="1499966"/>
    <lineage>
        <taxon>Bacteria</taxon>
        <taxon>Candidatus Moduliflexota</taxon>
        <taxon>Candidatus Moduliflexia</taxon>
        <taxon>Candidatus Moduliflexales</taxon>
        <taxon>Candidatus Moduliflexaceae</taxon>
    </lineage>
</organism>